<organism evidence="1 2">
    <name type="scientific">Lepraria neglecta</name>
    <dbReference type="NCBI Taxonomy" id="209136"/>
    <lineage>
        <taxon>Eukaryota</taxon>
        <taxon>Fungi</taxon>
        <taxon>Dikarya</taxon>
        <taxon>Ascomycota</taxon>
        <taxon>Pezizomycotina</taxon>
        <taxon>Lecanoromycetes</taxon>
        <taxon>OSLEUM clade</taxon>
        <taxon>Lecanoromycetidae</taxon>
        <taxon>Lecanorales</taxon>
        <taxon>Lecanorineae</taxon>
        <taxon>Stereocaulaceae</taxon>
        <taxon>Lepraria</taxon>
    </lineage>
</organism>
<dbReference type="Gene3D" id="3.90.1200.10">
    <property type="match status" value="1"/>
</dbReference>
<comment type="caution">
    <text evidence="1">The sequence shown here is derived from an EMBL/GenBank/DDBJ whole genome shotgun (WGS) entry which is preliminary data.</text>
</comment>
<dbReference type="AlphaFoldDB" id="A0AAE0DNU8"/>
<dbReference type="PANTHER" id="PTHR21310">
    <property type="entry name" value="AMINOGLYCOSIDE PHOSPHOTRANSFERASE-RELATED-RELATED"/>
    <property type="match status" value="1"/>
</dbReference>
<accession>A0AAE0DNU8</accession>
<proteinExistence type="predicted"/>
<evidence type="ECO:0008006" key="3">
    <source>
        <dbReference type="Google" id="ProtNLM"/>
    </source>
</evidence>
<protein>
    <recommendedName>
        <fullName evidence="3">Aminoglycoside phosphotransferase domain-containing protein</fullName>
    </recommendedName>
</protein>
<dbReference type="EMBL" id="JASNWA010000004">
    <property type="protein sequence ID" value="KAK3176894.1"/>
    <property type="molecule type" value="Genomic_DNA"/>
</dbReference>
<keyword evidence="2" id="KW-1185">Reference proteome</keyword>
<gene>
    <name evidence="1" type="ORF">OEA41_008220</name>
</gene>
<sequence length="177" mass="21088">MPGCFYEDLRQLPSPGYFGSLGERPLLDKIFWTCKEALSINRPFESEDTLNEAIALKYIYDGRQPYKADFYRQSLPHVFRGHQPTFTHADCQRKNIIISKLSPRDDDLNADYLLEDKYKVTIIDWEKAGWYPSYWEYSLALYALRWDNDWGLFILKMLSPYHSEAPWLQMLRLELWS</sequence>
<dbReference type="PANTHER" id="PTHR21310:SF48">
    <property type="entry name" value="AMINOGLYCOSIDE PHOSPHOTRANSFERASE DOMAIN-CONTAINING PROTEIN"/>
    <property type="match status" value="1"/>
</dbReference>
<evidence type="ECO:0000313" key="1">
    <source>
        <dbReference type="EMBL" id="KAK3176894.1"/>
    </source>
</evidence>
<name>A0AAE0DNU8_9LECA</name>
<dbReference type="InterPro" id="IPR051678">
    <property type="entry name" value="AGP_Transferase"/>
</dbReference>
<evidence type="ECO:0000313" key="2">
    <source>
        <dbReference type="Proteomes" id="UP001276659"/>
    </source>
</evidence>
<dbReference type="SUPFAM" id="SSF56112">
    <property type="entry name" value="Protein kinase-like (PK-like)"/>
    <property type="match status" value="1"/>
</dbReference>
<reference evidence="1" key="1">
    <citation type="submission" date="2022-11" db="EMBL/GenBank/DDBJ databases">
        <title>Chromosomal genome sequence assembly and mating type (MAT) locus characterization of the leprose asexual lichenized fungus Lepraria neglecta (Nyl.) Erichsen.</title>
        <authorList>
            <person name="Allen J.L."/>
            <person name="Pfeffer B."/>
        </authorList>
    </citation>
    <scope>NUCLEOTIDE SEQUENCE</scope>
    <source>
        <strain evidence="1">Allen 5258</strain>
    </source>
</reference>
<dbReference type="Proteomes" id="UP001276659">
    <property type="component" value="Unassembled WGS sequence"/>
</dbReference>
<dbReference type="InterPro" id="IPR011009">
    <property type="entry name" value="Kinase-like_dom_sf"/>
</dbReference>